<dbReference type="Proteomes" id="UP000076321">
    <property type="component" value="Unassembled WGS sequence"/>
</dbReference>
<gene>
    <name evidence="2" type="ORF">ATP06_0234555</name>
    <name evidence="1" type="ORF">AVL48_37370</name>
</gene>
<reference evidence="2 4" key="2">
    <citation type="submission" date="2016-11" db="EMBL/GenBank/DDBJ databases">
        <title>Genome sequencing of Amycolatopsis regifaucium.</title>
        <authorList>
            <person name="Mayilraj S."/>
            <person name="Kaur N."/>
        </authorList>
    </citation>
    <scope>NUCLEOTIDE SEQUENCE [LARGE SCALE GENOMIC DNA]</scope>
    <source>
        <strain evidence="2 4">GY080</strain>
    </source>
</reference>
<dbReference type="InterPro" id="IPR016181">
    <property type="entry name" value="Acyl_CoA_acyltransferase"/>
</dbReference>
<sequence length="205" mass="22722">MTGANRHWRNLEIPIRPGTGTPARCPWGHDLAIAGVRQGWSQDYRAPEWLCEACYALPGRENTWTMIDPAPARHVTEDQADEYGLRLVLLRPATAAGIGAIQLRLGHTVFGEIRFSLCGIDRRAVLVHVEVEEKHRRSGAGRVLVAAAAARAPHYDWTTLPIGHDPITVAFWARVGAIGPPSPHPCTHQTEQGVVPGESRWTKWW</sequence>
<dbReference type="RefSeq" id="WP_061989653.1">
    <property type="nucleotide sequence ID" value="NZ_FOPQ01000026.1"/>
</dbReference>
<proteinExistence type="predicted"/>
<dbReference type="EMBL" id="LOBU02000028">
    <property type="protein sequence ID" value="OKA03761.1"/>
    <property type="molecule type" value="Genomic_DNA"/>
</dbReference>
<evidence type="ECO:0000313" key="4">
    <source>
        <dbReference type="Proteomes" id="UP000186883"/>
    </source>
</evidence>
<evidence type="ECO:0000313" key="3">
    <source>
        <dbReference type="Proteomes" id="UP000076321"/>
    </source>
</evidence>
<protein>
    <submittedName>
        <fullName evidence="1">Uncharacterized protein</fullName>
    </submittedName>
</protein>
<dbReference type="EMBL" id="LQCI01000029">
    <property type="protein sequence ID" value="KZB82833.1"/>
    <property type="molecule type" value="Genomic_DNA"/>
</dbReference>
<reference evidence="1 3" key="1">
    <citation type="submission" date="2015-12" db="EMBL/GenBank/DDBJ databases">
        <title>Amycolatopsis regifaucium genome sequencing and assembly.</title>
        <authorList>
            <person name="Mayilraj S."/>
        </authorList>
    </citation>
    <scope>NUCLEOTIDE SEQUENCE [LARGE SCALE GENOMIC DNA]</scope>
    <source>
        <strain evidence="1 3">GY080</strain>
    </source>
</reference>
<evidence type="ECO:0000313" key="1">
    <source>
        <dbReference type="EMBL" id="KZB82833.1"/>
    </source>
</evidence>
<keyword evidence="4" id="KW-1185">Reference proteome</keyword>
<organism evidence="1 3">
    <name type="scientific">Amycolatopsis regifaucium</name>
    <dbReference type="NCBI Taxonomy" id="546365"/>
    <lineage>
        <taxon>Bacteria</taxon>
        <taxon>Bacillati</taxon>
        <taxon>Actinomycetota</taxon>
        <taxon>Actinomycetes</taxon>
        <taxon>Pseudonocardiales</taxon>
        <taxon>Pseudonocardiaceae</taxon>
        <taxon>Amycolatopsis</taxon>
    </lineage>
</organism>
<evidence type="ECO:0000313" key="2">
    <source>
        <dbReference type="EMBL" id="OKA03761.1"/>
    </source>
</evidence>
<accession>A0A154MF54</accession>
<dbReference type="SUPFAM" id="SSF55729">
    <property type="entry name" value="Acyl-CoA N-acyltransferases (Nat)"/>
    <property type="match status" value="1"/>
</dbReference>
<dbReference type="OrthoDB" id="3627662at2"/>
<comment type="caution">
    <text evidence="1">The sequence shown here is derived from an EMBL/GenBank/DDBJ whole genome shotgun (WGS) entry which is preliminary data.</text>
</comment>
<dbReference type="Proteomes" id="UP000186883">
    <property type="component" value="Unassembled WGS sequence"/>
</dbReference>
<name>A0A154MF54_9PSEU</name>
<dbReference type="AlphaFoldDB" id="A0A154MF54"/>